<evidence type="ECO:0000313" key="4">
    <source>
        <dbReference type="Proteomes" id="UP000238801"/>
    </source>
</evidence>
<proteinExistence type="predicted"/>
<dbReference type="InterPro" id="IPR006840">
    <property type="entry name" value="ChaC"/>
</dbReference>
<dbReference type="InterPro" id="IPR036568">
    <property type="entry name" value="GGCT-like_sf"/>
</dbReference>
<dbReference type="GO" id="GO:0006751">
    <property type="term" value="P:glutathione catabolic process"/>
    <property type="evidence" value="ECO:0007669"/>
    <property type="project" value="InterPro"/>
</dbReference>
<evidence type="ECO:0000256" key="2">
    <source>
        <dbReference type="ARBA" id="ARBA00023239"/>
    </source>
</evidence>
<protein>
    <recommendedName>
        <fullName evidence="1">glutathione-specific gamma-glutamylcyclotransferase</fullName>
        <ecNumber evidence="1">4.3.2.7</ecNumber>
    </recommendedName>
</protein>
<comment type="caution">
    <text evidence="3">The sequence shown here is derived from an EMBL/GenBank/DDBJ whole genome shotgun (WGS) entry which is preliminary data.</text>
</comment>
<dbReference type="InterPro" id="IPR013024">
    <property type="entry name" value="GGCT-like"/>
</dbReference>
<dbReference type="RefSeq" id="WP_106160303.1">
    <property type="nucleotide sequence ID" value="NZ_PVTT01000002.1"/>
</dbReference>
<evidence type="ECO:0000313" key="3">
    <source>
        <dbReference type="EMBL" id="PRY92620.1"/>
    </source>
</evidence>
<dbReference type="GO" id="GO:0005737">
    <property type="term" value="C:cytoplasm"/>
    <property type="evidence" value="ECO:0007669"/>
    <property type="project" value="TreeGrafter"/>
</dbReference>
<keyword evidence="2" id="KW-0456">Lyase</keyword>
<dbReference type="AlphaFoldDB" id="A0A2T0X107"/>
<dbReference type="EMBL" id="PVTT01000002">
    <property type="protein sequence ID" value="PRY92620.1"/>
    <property type="molecule type" value="Genomic_DNA"/>
</dbReference>
<name>A0A2T0X107_9RHOB</name>
<dbReference type="CDD" id="cd06661">
    <property type="entry name" value="GGCT_like"/>
    <property type="match status" value="1"/>
</dbReference>
<evidence type="ECO:0000256" key="1">
    <source>
        <dbReference type="ARBA" id="ARBA00012344"/>
    </source>
</evidence>
<dbReference type="PANTHER" id="PTHR12192:SF2">
    <property type="entry name" value="GLUTATHIONE-SPECIFIC GAMMA-GLUTAMYLCYCLOTRANSFERASE 2"/>
    <property type="match status" value="1"/>
</dbReference>
<dbReference type="Gene3D" id="3.10.490.10">
    <property type="entry name" value="Gamma-glutamyl cyclotransferase-like"/>
    <property type="match status" value="1"/>
</dbReference>
<dbReference type="OrthoDB" id="9795692at2"/>
<reference evidence="3 4" key="1">
    <citation type="submission" date="2018-03" db="EMBL/GenBank/DDBJ databases">
        <title>Genomic Encyclopedia of Archaeal and Bacterial Type Strains, Phase II (KMG-II): from individual species to whole genera.</title>
        <authorList>
            <person name="Goeker M."/>
        </authorList>
    </citation>
    <scope>NUCLEOTIDE SEQUENCE [LARGE SCALE GENOMIC DNA]</scope>
    <source>
        <strain evidence="3 4">DSM 29318</strain>
    </source>
</reference>
<sequence>MTADAPDGPLWVFAYGSLIWSAPFEPVETRRAVLHDFRRSFCMYSVIYRGTEQDPGLVLALDHEEGVRCRGLALRVRDEERDAVLAEVRRRELVSSAYLEKRVALETEAGQVEATAFVIDRTHAQYAGGLPLDVQAERIGRCAGDRGPNAAYLFETVDALRRWGIRDGELEQLARRVRADPVPFRGAGE</sequence>
<gene>
    <name evidence="3" type="ORF">BCF33_1470</name>
</gene>
<organism evidence="3 4">
    <name type="scientific">Hasllibacter halocynthiae</name>
    <dbReference type="NCBI Taxonomy" id="595589"/>
    <lineage>
        <taxon>Bacteria</taxon>
        <taxon>Pseudomonadati</taxon>
        <taxon>Pseudomonadota</taxon>
        <taxon>Alphaproteobacteria</taxon>
        <taxon>Rhodobacterales</taxon>
        <taxon>Roseobacteraceae</taxon>
        <taxon>Hasllibacter</taxon>
    </lineage>
</organism>
<dbReference type="Pfam" id="PF04752">
    <property type="entry name" value="ChaC"/>
    <property type="match status" value="1"/>
</dbReference>
<dbReference type="Proteomes" id="UP000238801">
    <property type="component" value="Unassembled WGS sequence"/>
</dbReference>
<dbReference type="GO" id="GO:0061928">
    <property type="term" value="F:glutathione specific gamma-glutamylcyclotransferase activity"/>
    <property type="evidence" value="ECO:0007669"/>
    <property type="project" value="UniProtKB-EC"/>
</dbReference>
<accession>A0A2T0X107</accession>
<dbReference type="EC" id="4.3.2.7" evidence="1"/>
<dbReference type="SUPFAM" id="SSF110857">
    <property type="entry name" value="Gamma-glutamyl cyclotransferase-like"/>
    <property type="match status" value="1"/>
</dbReference>
<keyword evidence="4" id="KW-1185">Reference proteome</keyword>
<dbReference type="PANTHER" id="PTHR12192">
    <property type="entry name" value="CATION TRANSPORT PROTEIN CHAC-RELATED"/>
    <property type="match status" value="1"/>
</dbReference>